<evidence type="ECO:0000313" key="1">
    <source>
        <dbReference type="EMBL" id="CAI9715271.1"/>
    </source>
</evidence>
<dbReference type="AlphaFoldDB" id="A0AA36AH76"/>
<accession>A0AA36AH76</accession>
<dbReference type="Proteomes" id="UP001162480">
    <property type="component" value="Chromosome 1"/>
</dbReference>
<protein>
    <submittedName>
        <fullName evidence="1">Uncharacterized protein</fullName>
    </submittedName>
</protein>
<evidence type="ECO:0000313" key="2">
    <source>
        <dbReference type="Proteomes" id="UP001162480"/>
    </source>
</evidence>
<organism evidence="1 2">
    <name type="scientific">Octopus vulgaris</name>
    <name type="common">Common octopus</name>
    <dbReference type="NCBI Taxonomy" id="6645"/>
    <lineage>
        <taxon>Eukaryota</taxon>
        <taxon>Metazoa</taxon>
        <taxon>Spiralia</taxon>
        <taxon>Lophotrochozoa</taxon>
        <taxon>Mollusca</taxon>
        <taxon>Cephalopoda</taxon>
        <taxon>Coleoidea</taxon>
        <taxon>Octopodiformes</taxon>
        <taxon>Octopoda</taxon>
        <taxon>Incirrata</taxon>
        <taxon>Octopodidae</taxon>
        <taxon>Octopus</taxon>
    </lineage>
</organism>
<reference evidence="1" key="1">
    <citation type="submission" date="2023-08" db="EMBL/GenBank/DDBJ databases">
        <authorList>
            <person name="Alioto T."/>
            <person name="Alioto T."/>
            <person name="Gomez Garrido J."/>
        </authorList>
    </citation>
    <scope>NUCLEOTIDE SEQUENCE</scope>
</reference>
<gene>
    <name evidence="1" type="ORF">OCTVUL_1B013057</name>
</gene>
<sequence>MSKELESQAEDTDNYKTGIPEVLISENEMAQNLEEDAPENEQMIKENNAFRESRFTQKQELDIPEFADNTMPEELESEAEETKNLELETPDFIHSIFLAFEDYTKPEELESEAEVTENLEMETREFEENAIPEELESETEEAEDLELETLESKGYTIPGVLESEADKTDGFEVDPEVLISENEMAQNLEEDAPEYKFMIPMPHGEELEAVMQNLETETLGAAIRGRAGADIGNRNANI</sequence>
<proteinExistence type="predicted"/>
<name>A0AA36AH76_OCTVU</name>
<dbReference type="EMBL" id="OX597814">
    <property type="protein sequence ID" value="CAI9715271.1"/>
    <property type="molecule type" value="Genomic_DNA"/>
</dbReference>
<keyword evidence="2" id="KW-1185">Reference proteome</keyword>